<comment type="caution">
    <text evidence="2">The sequence shown here is derived from an EMBL/GenBank/DDBJ whole genome shotgun (WGS) entry which is preliminary data.</text>
</comment>
<dbReference type="EMBL" id="JAPDNS010000002">
    <property type="protein sequence ID" value="MCW3486150.1"/>
    <property type="molecule type" value="Genomic_DNA"/>
</dbReference>
<sequence length="440" mass="49168">MKEIMAAISFFLKDRFNLHEDKADESVIIESINKGVEFKGINVWTLIFAILIASIGLNVNSTAVIIGAMLISPLMGPIMGVGLGIGINDIELIKKGLKNLLIATVISIVTSAIYFYLTPLHEAQSELLARTQPSVWDVFIAFVGGLAGIIAGTRKEKGTVIPGVAIATALMPPLCTAGFGIASGNILYFLGALYLFFINSLFICISTVLIVRFLKFRKKLFQDAEKEKKVNRYILILVLLTVCPSIYLAYKIVDRSLFESNARKFVDTEFHFSNTQVINKNFYVKGKHKEIDLLLLGQELSPATIDSIRNRLKIYHLGNTTLTLHQGLNAKQQIDLSQIKASIMEDVFKNTLRSDSTAPVPEKINTPLPDIRTELNTLFPELTYYTLAYTVAHQTSTTRKDTLVLFTGRVSKKMTPQNRNRFSTWLKERLQTDSLQVILE</sequence>
<reference evidence="2 3" key="1">
    <citation type="submission" date="2022-10" db="EMBL/GenBank/DDBJ databases">
        <title>Chitinophaga nivalis PC15 sp. nov., isolated from Pyeongchang county, South Korea.</title>
        <authorList>
            <person name="Trinh H.N."/>
        </authorList>
    </citation>
    <scope>NUCLEOTIDE SEQUENCE [LARGE SCALE GENOMIC DNA]</scope>
    <source>
        <strain evidence="2 3">PC14</strain>
    </source>
</reference>
<evidence type="ECO:0000313" key="3">
    <source>
        <dbReference type="Proteomes" id="UP001207742"/>
    </source>
</evidence>
<dbReference type="RefSeq" id="WP_264732965.1">
    <property type="nucleotide sequence ID" value="NZ_JAPDNR010000001.1"/>
</dbReference>
<feature type="transmembrane region" description="Helical" evidence="1">
    <location>
        <begin position="136"/>
        <end position="153"/>
    </location>
</feature>
<dbReference type="Proteomes" id="UP001207742">
    <property type="component" value="Unassembled WGS sequence"/>
</dbReference>
<feature type="transmembrane region" description="Helical" evidence="1">
    <location>
        <begin position="41"/>
        <end position="59"/>
    </location>
</feature>
<name>A0ABT3IQ96_9BACT</name>
<evidence type="ECO:0000313" key="2">
    <source>
        <dbReference type="EMBL" id="MCW3486150.1"/>
    </source>
</evidence>
<keyword evidence="1" id="KW-0812">Transmembrane</keyword>
<dbReference type="Pfam" id="PF04087">
    <property type="entry name" value="DUF389"/>
    <property type="match status" value="1"/>
</dbReference>
<dbReference type="NCBIfam" id="TIGR00341">
    <property type="entry name" value="TIGR00341 family protein"/>
    <property type="match status" value="1"/>
</dbReference>
<feature type="transmembrane region" description="Helical" evidence="1">
    <location>
        <begin position="187"/>
        <end position="211"/>
    </location>
</feature>
<proteinExistence type="predicted"/>
<protein>
    <submittedName>
        <fullName evidence="2">TIGR00341 family protein</fullName>
    </submittedName>
</protein>
<dbReference type="PANTHER" id="PTHR20992:SF9">
    <property type="entry name" value="AT15442P-RELATED"/>
    <property type="match status" value="1"/>
</dbReference>
<feature type="transmembrane region" description="Helical" evidence="1">
    <location>
        <begin position="232"/>
        <end position="250"/>
    </location>
</feature>
<keyword evidence="1" id="KW-1133">Transmembrane helix</keyword>
<keyword evidence="1" id="KW-0472">Membrane</keyword>
<evidence type="ECO:0000256" key="1">
    <source>
        <dbReference type="SAM" id="Phobius"/>
    </source>
</evidence>
<feature type="transmembrane region" description="Helical" evidence="1">
    <location>
        <begin position="65"/>
        <end position="87"/>
    </location>
</feature>
<keyword evidence="3" id="KW-1185">Reference proteome</keyword>
<feature type="transmembrane region" description="Helical" evidence="1">
    <location>
        <begin position="160"/>
        <end position="181"/>
    </location>
</feature>
<dbReference type="PANTHER" id="PTHR20992">
    <property type="entry name" value="AT15442P-RELATED"/>
    <property type="match status" value="1"/>
</dbReference>
<organism evidence="2 3">
    <name type="scientific">Chitinophaga nivalis</name>
    <dbReference type="NCBI Taxonomy" id="2991709"/>
    <lineage>
        <taxon>Bacteria</taxon>
        <taxon>Pseudomonadati</taxon>
        <taxon>Bacteroidota</taxon>
        <taxon>Chitinophagia</taxon>
        <taxon>Chitinophagales</taxon>
        <taxon>Chitinophagaceae</taxon>
        <taxon>Chitinophaga</taxon>
    </lineage>
</organism>
<feature type="transmembrane region" description="Helical" evidence="1">
    <location>
        <begin position="99"/>
        <end position="116"/>
    </location>
</feature>
<accession>A0ABT3IQ96</accession>
<gene>
    <name evidence="2" type="ORF">OL497_19770</name>
</gene>
<dbReference type="InterPro" id="IPR005240">
    <property type="entry name" value="DUF389"/>
</dbReference>